<dbReference type="AlphaFoldDB" id="A0A2P5WLD3"/>
<organism evidence="1 2">
    <name type="scientific">Gossypium barbadense</name>
    <name type="common">Sea Island cotton</name>
    <name type="synonym">Hibiscus barbadensis</name>
    <dbReference type="NCBI Taxonomy" id="3634"/>
    <lineage>
        <taxon>Eukaryota</taxon>
        <taxon>Viridiplantae</taxon>
        <taxon>Streptophyta</taxon>
        <taxon>Embryophyta</taxon>
        <taxon>Tracheophyta</taxon>
        <taxon>Spermatophyta</taxon>
        <taxon>Magnoliopsida</taxon>
        <taxon>eudicotyledons</taxon>
        <taxon>Gunneridae</taxon>
        <taxon>Pentapetalae</taxon>
        <taxon>rosids</taxon>
        <taxon>malvids</taxon>
        <taxon>Malvales</taxon>
        <taxon>Malvaceae</taxon>
        <taxon>Malvoideae</taxon>
        <taxon>Gossypium</taxon>
    </lineage>
</organism>
<name>A0A2P5WLD3_GOSBA</name>
<dbReference type="EMBL" id="KZ667189">
    <property type="protein sequence ID" value="PPR91913.1"/>
    <property type="molecule type" value="Genomic_DNA"/>
</dbReference>
<evidence type="ECO:0000313" key="2">
    <source>
        <dbReference type="Proteomes" id="UP000239757"/>
    </source>
</evidence>
<protein>
    <submittedName>
        <fullName evidence="1">Uncharacterized protein</fullName>
    </submittedName>
</protein>
<sequence>MFRITDLLHHLTLDFRIVLSRYLTFFDKTLFFCGYLVILSCSIPSFYWNQATPCKLRLRANETVLVSPVNSFNGLITGVITGSEYKIGVRVRVLEIGVNGRRVEEQEKENKTIRATDWINKRLGGCDLREKQLYSYNIARGMAKKSIRYIQRYNKGITGVLKMYTKKANLGRFTQYSKLTFLI</sequence>
<evidence type="ECO:0000313" key="1">
    <source>
        <dbReference type="EMBL" id="PPR91913.1"/>
    </source>
</evidence>
<accession>A0A2P5WLD3</accession>
<dbReference type="Proteomes" id="UP000239757">
    <property type="component" value="Unassembled WGS sequence"/>
</dbReference>
<reference evidence="1 2" key="1">
    <citation type="submission" date="2015-01" db="EMBL/GenBank/DDBJ databases">
        <title>Genome of allotetraploid Gossypium barbadense reveals genomic plasticity and fiber elongation in cotton evolution.</title>
        <authorList>
            <person name="Chen X."/>
            <person name="Liu X."/>
            <person name="Zhao B."/>
            <person name="Zheng H."/>
            <person name="Hu Y."/>
            <person name="Lu G."/>
            <person name="Yang C."/>
            <person name="Chen J."/>
            <person name="Shan C."/>
            <person name="Zhang L."/>
            <person name="Zhou Y."/>
            <person name="Wang L."/>
            <person name="Guo W."/>
            <person name="Bai Y."/>
            <person name="Ruan J."/>
            <person name="Shangguan X."/>
            <person name="Mao Y."/>
            <person name="Jiang J."/>
            <person name="Zhu Y."/>
            <person name="Lei J."/>
            <person name="Kang H."/>
            <person name="Chen S."/>
            <person name="He X."/>
            <person name="Wang R."/>
            <person name="Wang Y."/>
            <person name="Chen J."/>
            <person name="Wang L."/>
            <person name="Yu S."/>
            <person name="Wang B."/>
            <person name="Wei J."/>
            <person name="Song S."/>
            <person name="Lu X."/>
            <person name="Gao Z."/>
            <person name="Gu W."/>
            <person name="Deng X."/>
            <person name="Ma D."/>
            <person name="Wang S."/>
            <person name="Liang W."/>
            <person name="Fang L."/>
            <person name="Cai C."/>
            <person name="Zhu X."/>
            <person name="Zhou B."/>
            <person name="Zhang Y."/>
            <person name="Chen Z."/>
            <person name="Xu S."/>
            <person name="Zhu R."/>
            <person name="Wang S."/>
            <person name="Zhang T."/>
            <person name="Zhao G."/>
        </authorList>
    </citation>
    <scope>NUCLEOTIDE SEQUENCE [LARGE SCALE GENOMIC DNA]</scope>
    <source>
        <strain evidence="2">cv. Xinhai21</strain>
        <tissue evidence="1">Leaf</tissue>
    </source>
</reference>
<proteinExistence type="predicted"/>
<gene>
    <name evidence="1" type="ORF">GOBAR_AA28782</name>
</gene>